<reference evidence="3 7" key="3">
    <citation type="submission" date="2019-11" db="EMBL/GenBank/DDBJ databases">
        <title>Genome-resolved metagenomics to study the prevalence of co-infection and intraspecific heterogeneity among plant pathogen metapopulations.</title>
        <authorList>
            <person name="Newberry E."/>
            <person name="Bhandari R."/>
            <person name="Kemble J."/>
            <person name="Sikora E."/>
            <person name="Potnis N."/>
        </authorList>
    </citation>
    <scope>NUCLEOTIDE SEQUENCE [LARGE SCALE GENOMIC DNA]</scope>
    <source>
        <strain evidence="3">Xp_Tom_Tuscaloosa_18b</strain>
    </source>
</reference>
<evidence type="ECO:0000313" key="6">
    <source>
        <dbReference type="Proteomes" id="UP000289372"/>
    </source>
</evidence>
<dbReference type="Proteomes" id="UP000035369">
    <property type="component" value="Unassembled WGS sequence"/>
</dbReference>
<keyword evidence="1" id="KW-1133">Transmembrane helix</keyword>
<evidence type="ECO:0000313" key="5">
    <source>
        <dbReference type="Proteomes" id="UP000035369"/>
    </source>
</evidence>
<keyword evidence="1" id="KW-0812">Transmembrane</keyword>
<dbReference type="EMBL" id="JZUY01000049">
    <property type="protein sequence ID" value="KLC02462.1"/>
    <property type="molecule type" value="Genomic_DNA"/>
</dbReference>
<dbReference type="GeneID" id="97510472"/>
<evidence type="ECO:0000313" key="2">
    <source>
        <dbReference type="EMBL" id="KLC02462.1"/>
    </source>
</evidence>
<proteinExistence type="predicted"/>
<dbReference type="KEGG" id="xpe:BJD13_05790"/>
<dbReference type="Proteomes" id="UP000471082">
    <property type="component" value="Unassembled WGS sequence"/>
</dbReference>
<dbReference type="AlphaFoldDB" id="A0A0G9EPA9"/>
<feature type="transmembrane region" description="Helical" evidence="1">
    <location>
        <begin position="33"/>
        <end position="52"/>
    </location>
</feature>
<gene>
    <name evidence="4" type="ORF">DB769_05385</name>
    <name evidence="3" type="ORF">G3W61_10405</name>
    <name evidence="2" type="ORF">XP315_20050</name>
</gene>
<keyword evidence="5" id="KW-1185">Reference proteome</keyword>
<name>A0A0G9EPA9_XANPE</name>
<reference evidence="4 6" key="2">
    <citation type="submission" date="2018-02" db="EMBL/GenBank/DDBJ databases">
        <title>Characterization of Xanthomonas diversity in transplant houses and field plants.</title>
        <authorList>
            <person name="Abrahamian P."/>
            <person name="Timilsina S."/>
            <person name="Minsavage G.V."/>
            <person name="Goss E.M."/>
            <person name="Jones J.B."/>
            <person name="Vallad G.E."/>
        </authorList>
    </citation>
    <scope>NUCLEOTIDE SEQUENCE [LARGE SCALE GENOMIC DNA]</scope>
    <source>
        <strain evidence="4 6">GEV2132</strain>
    </source>
</reference>
<evidence type="ECO:0000313" key="3">
    <source>
        <dbReference type="EMBL" id="NEL76662.1"/>
    </source>
</evidence>
<dbReference type="Proteomes" id="UP000289372">
    <property type="component" value="Unassembled WGS sequence"/>
</dbReference>
<evidence type="ECO:0000313" key="7">
    <source>
        <dbReference type="Proteomes" id="UP000471082"/>
    </source>
</evidence>
<organism evidence="3 7">
    <name type="scientific">Xanthomonas perforans</name>
    <dbReference type="NCBI Taxonomy" id="442694"/>
    <lineage>
        <taxon>Bacteria</taxon>
        <taxon>Pseudomonadati</taxon>
        <taxon>Pseudomonadota</taxon>
        <taxon>Gammaproteobacteria</taxon>
        <taxon>Lysobacterales</taxon>
        <taxon>Lysobacteraceae</taxon>
        <taxon>Xanthomonas</taxon>
    </lineage>
</organism>
<sequence>MALRWLLLLPILLGGFLIAGVLGSLSTAVVGVWHLPGAGFSAALAVVILAYVAAPAVKLQTALCALLLGGGVAWWLLEPSFYPESYRDRGAYMPTHLPLLATCLGGLLGLFTVLVHHQRRRVAHRTPG</sequence>
<accession>A0A0G9EPA9</accession>
<dbReference type="EMBL" id="PUUL01000028">
    <property type="protein sequence ID" value="RXD55676.1"/>
    <property type="molecule type" value="Genomic_DNA"/>
</dbReference>
<keyword evidence="1" id="KW-0472">Membrane</keyword>
<dbReference type="EMBL" id="JAAGYU010000039">
    <property type="protein sequence ID" value="NEL76662.1"/>
    <property type="molecule type" value="Genomic_DNA"/>
</dbReference>
<feature type="transmembrane region" description="Helical" evidence="1">
    <location>
        <begin position="59"/>
        <end position="77"/>
    </location>
</feature>
<protein>
    <submittedName>
        <fullName evidence="3">Uncharacterized protein</fullName>
    </submittedName>
</protein>
<feature type="transmembrane region" description="Helical" evidence="1">
    <location>
        <begin position="97"/>
        <end position="115"/>
    </location>
</feature>
<reference evidence="2 5" key="1">
    <citation type="submission" date="2015-02" db="EMBL/GenBank/DDBJ databases">
        <title>Whole genome sequencing of multiple isolates of three species of pepper and tomato-infecting xanthomonads reveals genetic diversity in field strains and pinpoints effectors responsible for host specificity.</title>
        <authorList>
            <person name="Schwartz A."/>
            <person name="Dahlbeck D."/>
            <person name="Staskawicz B."/>
            <person name="Bart R."/>
            <person name="Potnis N."/>
            <person name="Minsavage G."/>
            <person name="Timilsina S."/>
            <person name="Goss E."/>
            <person name="Jones J."/>
            <person name="Vallad G."/>
            <person name="Barak J."/>
            <person name="Miller S."/>
            <person name="Ritchie D."/>
            <person name="Martins J.Jr."/>
            <person name="Patane J.S."/>
            <person name="Setubal J.C."/>
        </authorList>
    </citation>
    <scope>NUCLEOTIDE SEQUENCE [LARGE SCALE GENOMIC DNA]</scope>
    <source>
        <strain evidence="2 5">Xp3-15</strain>
    </source>
</reference>
<dbReference type="RefSeq" id="WP_008575730.1">
    <property type="nucleotide sequence ID" value="NZ_CP018475.1"/>
</dbReference>
<evidence type="ECO:0000313" key="4">
    <source>
        <dbReference type="EMBL" id="RXD55676.1"/>
    </source>
</evidence>
<comment type="caution">
    <text evidence="3">The sequence shown here is derived from an EMBL/GenBank/DDBJ whole genome shotgun (WGS) entry which is preliminary data.</text>
</comment>
<evidence type="ECO:0000256" key="1">
    <source>
        <dbReference type="SAM" id="Phobius"/>
    </source>
</evidence>